<evidence type="ECO:0000259" key="6">
    <source>
        <dbReference type="Pfam" id="PF13186"/>
    </source>
</evidence>
<organism evidence="7 8">
    <name type="scientific">Anaerosporobacter mobilis DSM 15930</name>
    <dbReference type="NCBI Taxonomy" id="1120996"/>
    <lineage>
        <taxon>Bacteria</taxon>
        <taxon>Bacillati</taxon>
        <taxon>Bacillota</taxon>
        <taxon>Clostridia</taxon>
        <taxon>Lachnospirales</taxon>
        <taxon>Lachnospiraceae</taxon>
        <taxon>Anaerosporobacter</taxon>
    </lineage>
</organism>
<dbReference type="OrthoDB" id="118633at2"/>
<dbReference type="Gene3D" id="3.20.20.70">
    <property type="entry name" value="Aldolase class I"/>
    <property type="match status" value="1"/>
</dbReference>
<dbReference type="InterPro" id="IPR058240">
    <property type="entry name" value="rSAM_sf"/>
</dbReference>
<feature type="domain" description="Radical SAM core" evidence="5">
    <location>
        <begin position="19"/>
        <end position="132"/>
    </location>
</feature>
<dbReference type="InterPro" id="IPR007197">
    <property type="entry name" value="rSAM"/>
</dbReference>
<dbReference type="Proteomes" id="UP000184038">
    <property type="component" value="Unassembled WGS sequence"/>
</dbReference>
<dbReference type="PANTHER" id="PTHR11228">
    <property type="entry name" value="RADICAL SAM DOMAIN PROTEIN"/>
    <property type="match status" value="1"/>
</dbReference>
<dbReference type="SUPFAM" id="SSF102114">
    <property type="entry name" value="Radical SAM enzymes"/>
    <property type="match status" value="1"/>
</dbReference>
<evidence type="ECO:0000313" key="8">
    <source>
        <dbReference type="Proteomes" id="UP000184038"/>
    </source>
</evidence>
<evidence type="ECO:0000256" key="1">
    <source>
        <dbReference type="ARBA" id="ARBA00022691"/>
    </source>
</evidence>
<reference evidence="7 8" key="1">
    <citation type="submission" date="2016-11" db="EMBL/GenBank/DDBJ databases">
        <authorList>
            <person name="Jaros S."/>
            <person name="Januszkiewicz K."/>
            <person name="Wedrychowicz H."/>
        </authorList>
    </citation>
    <scope>NUCLEOTIDE SEQUENCE [LARGE SCALE GENOMIC DNA]</scope>
    <source>
        <strain evidence="7 8">DSM 15930</strain>
    </source>
</reference>
<evidence type="ECO:0000259" key="5">
    <source>
        <dbReference type="Pfam" id="PF04055"/>
    </source>
</evidence>
<keyword evidence="1" id="KW-0949">S-adenosyl-L-methionine</keyword>
<evidence type="ECO:0000256" key="2">
    <source>
        <dbReference type="ARBA" id="ARBA00022723"/>
    </source>
</evidence>
<dbReference type="PANTHER" id="PTHR11228:SF7">
    <property type="entry name" value="PQQA PEPTIDE CYCLASE"/>
    <property type="match status" value="1"/>
</dbReference>
<dbReference type="SFLD" id="SFLDS00029">
    <property type="entry name" value="Radical_SAM"/>
    <property type="match status" value="1"/>
</dbReference>
<feature type="domain" description="4Fe4S-binding SPASM" evidence="6">
    <location>
        <begin position="231"/>
        <end position="267"/>
    </location>
</feature>
<proteinExistence type="predicted"/>
<protein>
    <submittedName>
        <fullName evidence="7">Radical SAM superfamily enzyme, MoaA/NifB/PqqE/SkfB family</fullName>
    </submittedName>
</protein>
<dbReference type="EMBL" id="FRCP01000012">
    <property type="protein sequence ID" value="SHM57322.1"/>
    <property type="molecule type" value="Genomic_DNA"/>
</dbReference>
<dbReference type="GO" id="GO:0003824">
    <property type="term" value="F:catalytic activity"/>
    <property type="evidence" value="ECO:0007669"/>
    <property type="project" value="InterPro"/>
</dbReference>
<keyword evidence="4" id="KW-0411">Iron-sulfur</keyword>
<dbReference type="InterPro" id="IPR023885">
    <property type="entry name" value="4Fe4S-binding_SPASM_dom"/>
</dbReference>
<evidence type="ECO:0000256" key="3">
    <source>
        <dbReference type="ARBA" id="ARBA00023004"/>
    </source>
</evidence>
<dbReference type="InterPro" id="IPR013785">
    <property type="entry name" value="Aldolase_TIM"/>
</dbReference>
<dbReference type="Pfam" id="PF04055">
    <property type="entry name" value="Radical_SAM"/>
    <property type="match status" value="1"/>
</dbReference>
<dbReference type="RefSeq" id="WP_073288048.1">
    <property type="nucleotide sequence ID" value="NZ_FRCP01000012.1"/>
</dbReference>
<gene>
    <name evidence="7" type="ORF">SAMN02746066_02453</name>
</gene>
<dbReference type="GO" id="GO:0051536">
    <property type="term" value="F:iron-sulfur cluster binding"/>
    <property type="evidence" value="ECO:0007669"/>
    <property type="project" value="UniProtKB-KW"/>
</dbReference>
<keyword evidence="2" id="KW-0479">Metal-binding</keyword>
<sequence>MQINNTYIKNIHRVEFTVNNSCTSRCKHCSEGKLPATHRLDSVRAAMALEDLSRCNQIRSVMTFGGEALIYPEIVCDIHRVAKECGIPKRQLITNGCFSKDNNRIKEVAMMLEDSGVNDILLSVDCFHSEFLPLEWERQFVTALCEYYTGRLRLQPAWLVAEEDDNPYNQKTRECLAYFDDLHIERNEGGVIFPEGSASIYLKDFFEKKPMDYSFQCGKALYTTPLDQVSEIMIDCNGDVLPCNFVIGNILEEDIISILKRYNPYENPFTKALIEDGIKGLVEVVGQKELNINQEDYYSPCSFCKAVANVVKRNTL</sequence>
<dbReference type="AlphaFoldDB" id="A0A1M7JW84"/>
<dbReference type="CDD" id="cd21109">
    <property type="entry name" value="SPASM"/>
    <property type="match status" value="1"/>
</dbReference>
<dbReference type="GO" id="GO:0046872">
    <property type="term" value="F:metal ion binding"/>
    <property type="evidence" value="ECO:0007669"/>
    <property type="project" value="UniProtKB-KW"/>
</dbReference>
<keyword evidence="8" id="KW-1185">Reference proteome</keyword>
<accession>A0A1M7JW84</accession>
<dbReference type="STRING" id="1120996.SAMN02746066_02453"/>
<evidence type="ECO:0000313" key="7">
    <source>
        <dbReference type="EMBL" id="SHM57322.1"/>
    </source>
</evidence>
<dbReference type="InterPro" id="IPR050377">
    <property type="entry name" value="Radical_SAM_PqqE_MftC-like"/>
</dbReference>
<evidence type="ECO:0000256" key="4">
    <source>
        <dbReference type="ARBA" id="ARBA00023014"/>
    </source>
</evidence>
<keyword evidence="3" id="KW-0408">Iron</keyword>
<name>A0A1M7JW84_9FIRM</name>
<dbReference type="Pfam" id="PF13186">
    <property type="entry name" value="SPASM"/>
    <property type="match status" value="1"/>
</dbReference>